<organism evidence="7 8">
    <name type="scientific">Zunongwangia profunda</name>
    <dbReference type="NCBI Taxonomy" id="398743"/>
    <lineage>
        <taxon>Bacteria</taxon>
        <taxon>Pseudomonadati</taxon>
        <taxon>Bacteroidota</taxon>
        <taxon>Flavobacteriia</taxon>
        <taxon>Flavobacteriales</taxon>
        <taxon>Flavobacteriaceae</taxon>
        <taxon>Zunongwangia</taxon>
    </lineage>
</organism>
<dbReference type="InterPro" id="IPR013324">
    <property type="entry name" value="RNA_pol_sigma_r3/r4-like"/>
</dbReference>
<dbReference type="SUPFAM" id="SSF88659">
    <property type="entry name" value="Sigma3 and sigma4 domains of RNA polymerase sigma factors"/>
    <property type="match status" value="1"/>
</dbReference>
<dbReference type="EMBL" id="DPMF01000080">
    <property type="protein sequence ID" value="HCV80126.1"/>
    <property type="molecule type" value="Genomic_DNA"/>
</dbReference>
<evidence type="ECO:0000313" key="8">
    <source>
        <dbReference type="Proteomes" id="UP000264330"/>
    </source>
</evidence>
<feature type="domain" description="RNA polymerase sigma factor 70 region 4 type 2" evidence="6">
    <location>
        <begin position="149"/>
        <end position="191"/>
    </location>
</feature>
<dbReference type="PANTHER" id="PTHR43133">
    <property type="entry name" value="RNA POLYMERASE ECF-TYPE SIGMA FACTO"/>
    <property type="match status" value="1"/>
</dbReference>
<comment type="caution">
    <text evidence="7">The sequence shown here is derived from an EMBL/GenBank/DDBJ whole genome shotgun (WGS) entry which is preliminary data.</text>
</comment>
<dbReference type="Gene3D" id="1.10.1740.10">
    <property type="match status" value="1"/>
</dbReference>
<keyword evidence="4" id="KW-0804">Transcription</keyword>
<evidence type="ECO:0000256" key="4">
    <source>
        <dbReference type="ARBA" id="ARBA00023163"/>
    </source>
</evidence>
<evidence type="ECO:0000313" key="7">
    <source>
        <dbReference type="EMBL" id="HCV80126.1"/>
    </source>
</evidence>
<feature type="domain" description="RNA polymerase sigma-70 region 2" evidence="5">
    <location>
        <begin position="47"/>
        <end position="112"/>
    </location>
</feature>
<comment type="similarity">
    <text evidence="1">Belongs to the sigma-70 factor family. ECF subfamily.</text>
</comment>
<dbReference type="AlphaFoldDB" id="A0A3D5IYK2"/>
<dbReference type="InterPro" id="IPR014284">
    <property type="entry name" value="RNA_pol_sigma-70_dom"/>
</dbReference>
<accession>A0A3D5IYK2</accession>
<proteinExistence type="inferred from homology"/>
<keyword evidence="2" id="KW-0805">Transcription regulation</keyword>
<dbReference type="Proteomes" id="UP000264330">
    <property type="component" value="Unassembled WGS sequence"/>
</dbReference>
<dbReference type="GO" id="GO:0016987">
    <property type="term" value="F:sigma factor activity"/>
    <property type="evidence" value="ECO:0007669"/>
    <property type="project" value="UniProtKB-KW"/>
</dbReference>
<evidence type="ECO:0000256" key="2">
    <source>
        <dbReference type="ARBA" id="ARBA00023015"/>
    </source>
</evidence>
<dbReference type="GO" id="GO:0006352">
    <property type="term" value="P:DNA-templated transcription initiation"/>
    <property type="evidence" value="ECO:0007669"/>
    <property type="project" value="InterPro"/>
</dbReference>
<dbReference type="SUPFAM" id="SSF88946">
    <property type="entry name" value="Sigma2 domain of RNA polymerase sigma factors"/>
    <property type="match status" value="1"/>
</dbReference>
<evidence type="ECO:0000259" key="6">
    <source>
        <dbReference type="Pfam" id="PF08281"/>
    </source>
</evidence>
<keyword evidence="3" id="KW-0731">Sigma factor</keyword>
<gene>
    <name evidence="7" type="ORF">DGQ38_03670</name>
</gene>
<name>A0A3D5IYK2_9FLAO</name>
<evidence type="ECO:0000256" key="1">
    <source>
        <dbReference type="ARBA" id="ARBA00010641"/>
    </source>
</evidence>
<dbReference type="InterPro" id="IPR013325">
    <property type="entry name" value="RNA_pol_sigma_r2"/>
</dbReference>
<dbReference type="InterPro" id="IPR036388">
    <property type="entry name" value="WH-like_DNA-bd_sf"/>
</dbReference>
<dbReference type="Pfam" id="PF08281">
    <property type="entry name" value="Sigma70_r4_2"/>
    <property type="match status" value="1"/>
</dbReference>
<protein>
    <submittedName>
        <fullName evidence="7">RNA polymerase sigma-70 factor</fullName>
    </submittedName>
</protein>
<dbReference type="InterPro" id="IPR007627">
    <property type="entry name" value="RNA_pol_sigma70_r2"/>
</dbReference>
<dbReference type="PANTHER" id="PTHR43133:SF46">
    <property type="entry name" value="RNA POLYMERASE SIGMA-70 FACTOR ECF SUBFAMILY"/>
    <property type="match status" value="1"/>
</dbReference>
<dbReference type="Gene3D" id="1.10.10.10">
    <property type="entry name" value="Winged helix-like DNA-binding domain superfamily/Winged helix DNA-binding domain"/>
    <property type="match status" value="1"/>
</dbReference>
<sequence>MFNFKIYLAFIKFKSVFLTIIEFMYKDNHDLIERLKNGEDSAYSYLLQLYHRQLFVYVVTLTRDRDLAEDIIQNVFLKLWEYRSRLNPDYSIKNFLYRSSYNEFVNNYNKNKGITYFDKVFLENAEQVAMNSDFELLERKMEIVFEGVSLLPDKCAEVFILSKREGLTNIEIADYLNISLKTVEGHLTKAYSILRERLGTKIESFLLLLFR</sequence>
<dbReference type="Pfam" id="PF04542">
    <property type="entry name" value="Sigma70_r2"/>
    <property type="match status" value="1"/>
</dbReference>
<dbReference type="NCBIfam" id="TIGR02937">
    <property type="entry name" value="sigma70-ECF"/>
    <property type="match status" value="1"/>
</dbReference>
<dbReference type="GO" id="GO:0003677">
    <property type="term" value="F:DNA binding"/>
    <property type="evidence" value="ECO:0007669"/>
    <property type="project" value="InterPro"/>
</dbReference>
<dbReference type="InterPro" id="IPR039425">
    <property type="entry name" value="RNA_pol_sigma-70-like"/>
</dbReference>
<evidence type="ECO:0000259" key="5">
    <source>
        <dbReference type="Pfam" id="PF04542"/>
    </source>
</evidence>
<evidence type="ECO:0000256" key="3">
    <source>
        <dbReference type="ARBA" id="ARBA00023082"/>
    </source>
</evidence>
<dbReference type="InterPro" id="IPR013249">
    <property type="entry name" value="RNA_pol_sigma70_r4_t2"/>
</dbReference>
<reference evidence="7 8" key="1">
    <citation type="journal article" date="2018" name="Nat. Biotechnol.">
        <title>A standardized bacterial taxonomy based on genome phylogeny substantially revises the tree of life.</title>
        <authorList>
            <person name="Parks D.H."/>
            <person name="Chuvochina M."/>
            <person name="Waite D.W."/>
            <person name="Rinke C."/>
            <person name="Skarshewski A."/>
            <person name="Chaumeil P.A."/>
            <person name="Hugenholtz P."/>
        </authorList>
    </citation>
    <scope>NUCLEOTIDE SEQUENCE [LARGE SCALE GENOMIC DNA]</scope>
    <source>
        <strain evidence="7">UBA9359</strain>
    </source>
</reference>